<comment type="caution">
    <text evidence="2">The sequence shown here is derived from an EMBL/GenBank/DDBJ whole genome shotgun (WGS) entry which is preliminary data.</text>
</comment>
<keyword evidence="3" id="KW-1185">Reference proteome</keyword>
<evidence type="ECO:0000256" key="1">
    <source>
        <dbReference type="SAM" id="MobiDB-lite"/>
    </source>
</evidence>
<feature type="compositionally biased region" description="Polar residues" evidence="1">
    <location>
        <begin position="20"/>
        <end position="29"/>
    </location>
</feature>
<reference evidence="2" key="1">
    <citation type="submission" date="2021-03" db="EMBL/GenBank/DDBJ databases">
        <title>Draft genome sequence of rust myrtle Austropuccinia psidii MF-1, a brazilian biotype.</title>
        <authorList>
            <person name="Quecine M.C."/>
            <person name="Pachon D.M.R."/>
            <person name="Bonatelli M.L."/>
            <person name="Correr F.H."/>
            <person name="Franceschini L.M."/>
            <person name="Leite T.F."/>
            <person name="Margarido G.R.A."/>
            <person name="Almeida C.A."/>
            <person name="Ferrarezi J.A."/>
            <person name="Labate C.A."/>
        </authorList>
    </citation>
    <scope>NUCLEOTIDE SEQUENCE</scope>
    <source>
        <strain evidence="2">MF-1</strain>
    </source>
</reference>
<evidence type="ECO:0000313" key="2">
    <source>
        <dbReference type="EMBL" id="MBW0491665.1"/>
    </source>
</evidence>
<accession>A0A9Q3H751</accession>
<evidence type="ECO:0000313" key="3">
    <source>
        <dbReference type="Proteomes" id="UP000765509"/>
    </source>
</evidence>
<feature type="region of interest" description="Disordered" evidence="1">
    <location>
        <begin position="1"/>
        <end position="62"/>
    </location>
</feature>
<dbReference type="Proteomes" id="UP000765509">
    <property type="component" value="Unassembled WGS sequence"/>
</dbReference>
<proteinExistence type="predicted"/>
<name>A0A9Q3H751_9BASI</name>
<gene>
    <name evidence="2" type="ORF">O181_031380</name>
</gene>
<dbReference type="EMBL" id="AVOT02011201">
    <property type="protein sequence ID" value="MBW0491665.1"/>
    <property type="molecule type" value="Genomic_DNA"/>
</dbReference>
<protein>
    <submittedName>
        <fullName evidence="2">Uncharacterized protein</fullName>
    </submittedName>
</protein>
<dbReference type="AlphaFoldDB" id="A0A9Q3H751"/>
<organism evidence="2 3">
    <name type="scientific">Austropuccinia psidii MF-1</name>
    <dbReference type="NCBI Taxonomy" id="1389203"/>
    <lineage>
        <taxon>Eukaryota</taxon>
        <taxon>Fungi</taxon>
        <taxon>Dikarya</taxon>
        <taxon>Basidiomycota</taxon>
        <taxon>Pucciniomycotina</taxon>
        <taxon>Pucciniomycetes</taxon>
        <taxon>Pucciniales</taxon>
        <taxon>Sphaerophragmiaceae</taxon>
        <taxon>Austropuccinia</taxon>
    </lineage>
</organism>
<sequence length="94" mass="10471">MEGDELYASSPLAHNEKVTGSHNPFASKSRTAHAISSREKTVDDEDENMSPTQSETNVEPRRDNFMAHEEGLSQIMSSPILKCPLPRVCSINQR</sequence>